<evidence type="ECO:0000256" key="3">
    <source>
        <dbReference type="ARBA" id="ARBA00022737"/>
    </source>
</evidence>
<feature type="region of interest" description="Disordered" evidence="12">
    <location>
        <begin position="828"/>
        <end position="863"/>
    </location>
</feature>
<feature type="region of interest" description="Disordered" evidence="12">
    <location>
        <begin position="485"/>
        <end position="577"/>
    </location>
</feature>
<evidence type="ECO:0000256" key="4">
    <source>
        <dbReference type="ARBA" id="ARBA00022833"/>
    </source>
</evidence>
<evidence type="ECO:0000313" key="13">
    <source>
        <dbReference type="EMBL" id="CAD7226329.1"/>
    </source>
</evidence>
<evidence type="ECO:0000256" key="1">
    <source>
        <dbReference type="ARBA" id="ARBA00004123"/>
    </source>
</evidence>
<feature type="compositionally biased region" description="Low complexity" evidence="12">
    <location>
        <begin position="837"/>
        <end position="856"/>
    </location>
</feature>
<keyword evidence="2 10" id="KW-0479">Metal-binding</keyword>
<dbReference type="GO" id="GO:0046872">
    <property type="term" value="F:metal ion binding"/>
    <property type="evidence" value="ECO:0007669"/>
    <property type="project" value="UniProtKB-KW"/>
</dbReference>
<feature type="compositionally biased region" description="Basic and acidic residues" evidence="12">
    <location>
        <begin position="489"/>
        <end position="503"/>
    </location>
</feature>
<dbReference type="Pfam" id="PF00046">
    <property type="entry name" value="Homeodomain"/>
    <property type="match status" value="1"/>
</dbReference>
<feature type="compositionally biased region" description="Basic and acidic residues" evidence="12">
    <location>
        <begin position="1921"/>
        <end position="1933"/>
    </location>
</feature>
<evidence type="ECO:0000256" key="8">
    <source>
        <dbReference type="ARBA" id="ARBA00023242"/>
    </source>
</evidence>
<dbReference type="InterPro" id="IPR050453">
    <property type="entry name" value="LIM_Homeobox_TF"/>
</dbReference>
<dbReference type="PROSITE" id="PS00027">
    <property type="entry name" value="HOMEOBOX_1"/>
    <property type="match status" value="1"/>
</dbReference>
<evidence type="ECO:0000256" key="5">
    <source>
        <dbReference type="ARBA" id="ARBA00023038"/>
    </source>
</evidence>
<keyword evidence="7 9" id="KW-0371">Homeobox</keyword>
<feature type="compositionally biased region" description="Basic and acidic residues" evidence="12">
    <location>
        <begin position="1308"/>
        <end position="1326"/>
    </location>
</feature>
<feature type="region of interest" description="Disordered" evidence="12">
    <location>
        <begin position="1286"/>
        <end position="1416"/>
    </location>
</feature>
<keyword evidence="6 9" id="KW-0238">DNA-binding</keyword>
<feature type="region of interest" description="Disordered" evidence="12">
    <location>
        <begin position="27"/>
        <end position="47"/>
    </location>
</feature>
<dbReference type="InterPro" id="IPR001356">
    <property type="entry name" value="HD"/>
</dbReference>
<dbReference type="CDD" id="cd09371">
    <property type="entry name" value="LIM1_Lmx1b"/>
    <property type="match status" value="1"/>
</dbReference>
<dbReference type="SMART" id="SM00389">
    <property type="entry name" value="HOX"/>
    <property type="match status" value="1"/>
</dbReference>
<protein>
    <submittedName>
        <fullName evidence="13">Uncharacterized protein</fullName>
    </submittedName>
</protein>
<dbReference type="Gene3D" id="2.10.110.10">
    <property type="entry name" value="Cysteine Rich Protein"/>
    <property type="match status" value="2"/>
</dbReference>
<dbReference type="PROSITE" id="PS50071">
    <property type="entry name" value="HOMEOBOX_2"/>
    <property type="match status" value="1"/>
</dbReference>
<dbReference type="SUPFAM" id="SSF46689">
    <property type="entry name" value="Homeodomain-like"/>
    <property type="match status" value="1"/>
</dbReference>
<dbReference type="PANTHER" id="PTHR24208:SF166">
    <property type="entry name" value="LIM HOMEOBOX TRANSCRIPTION FACTOR 1 ALPHA, ISOFORM B"/>
    <property type="match status" value="1"/>
</dbReference>
<dbReference type="PROSITE" id="PS50023">
    <property type="entry name" value="LIM_DOMAIN_2"/>
    <property type="match status" value="2"/>
</dbReference>
<dbReference type="GO" id="GO:0000977">
    <property type="term" value="F:RNA polymerase II transcription regulatory region sequence-specific DNA binding"/>
    <property type="evidence" value="ECO:0007669"/>
    <property type="project" value="TreeGrafter"/>
</dbReference>
<feature type="compositionally biased region" description="Basic and acidic residues" evidence="12">
    <location>
        <begin position="1521"/>
        <end position="1541"/>
    </location>
</feature>
<evidence type="ECO:0000256" key="10">
    <source>
        <dbReference type="PROSITE-ProRule" id="PRU00125"/>
    </source>
</evidence>
<feature type="compositionally biased region" description="Low complexity" evidence="12">
    <location>
        <begin position="1339"/>
        <end position="1348"/>
    </location>
</feature>
<dbReference type="PANTHER" id="PTHR24208">
    <property type="entry name" value="LIM/HOMEOBOX PROTEIN LHX"/>
    <property type="match status" value="1"/>
</dbReference>
<dbReference type="GO" id="GO:0030182">
    <property type="term" value="P:neuron differentiation"/>
    <property type="evidence" value="ECO:0007669"/>
    <property type="project" value="TreeGrafter"/>
</dbReference>
<dbReference type="Pfam" id="PF00412">
    <property type="entry name" value="LIM"/>
    <property type="match status" value="2"/>
</dbReference>
<feature type="compositionally biased region" description="Acidic residues" evidence="12">
    <location>
        <begin position="1898"/>
        <end position="1916"/>
    </location>
</feature>
<feature type="region of interest" description="Disordered" evidence="12">
    <location>
        <begin position="2126"/>
        <end position="2148"/>
    </location>
</feature>
<feature type="region of interest" description="Disordered" evidence="12">
    <location>
        <begin position="1830"/>
        <end position="1856"/>
    </location>
</feature>
<dbReference type="InterPro" id="IPR009057">
    <property type="entry name" value="Homeodomain-like_sf"/>
</dbReference>
<dbReference type="PROSITE" id="PS00478">
    <property type="entry name" value="LIM_DOMAIN_1"/>
    <property type="match status" value="1"/>
</dbReference>
<proteinExistence type="predicted"/>
<dbReference type="FunFam" id="2.10.110.10:FF:000006">
    <property type="entry name" value="LIM homeobox transcription factor 1-beta"/>
    <property type="match status" value="1"/>
</dbReference>
<feature type="compositionally biased region" description="Polar residues" evidence="12">
    <location>
        <begin position="1671"/>
        <end position="1682"/>
    </location>
</feature>
<evidence type="ECO:0000256" key="7">
    <source>
        <dbReference type="ARBA" id="ARBA00023155"/>
    </source>
</evidence>
<evidence type="ECO:0000256" key="11">
    <source>
        <dbReference type="RuleBase" id="RU000682"/>
    </source>
</evidence>
<feature type="DNA-binding region" description="Homeobox" evidence="9">
    <location>
        <begin position="406"/>
        <end position="487"/>
    </location>
</feature>
<sequence>MDSWGAPKTHVYQAHFLQVLRTHERIQEEDAADEKPENTSEERKGGRQVTACLTQRYPWGQPCFWYQQAQREEEKFVASLPHSGFVVTPLLGRGEAPRLSKQATADAQQSVDILTSAVPIKGHHPSRSKGIGQTMEKSGKAENLGPENKEAILPKEMANVVVVALAQSTEVFFMTGTGKSPFDELPTEAGVTKATCGATAHGKRPASLRALGGNGKEGAELRGHADRGFEEAFSPPRAEEGDTARCQLVSLIKCDLKELESCPSCEGCAAPIRDRFILRVGDSEGHWHEACLVCSVCQVPLLDSCYSKDKKIFCKADYERLYIARCGGCSERVYPSDLVLRARSLVFHVSCFSCAECGRALGKGEEFILRGNLVFCRYDWEKDILMMSSGNIDDPIRIHRDGRRGPKRPRTILTSSQRRQFKASFEISPKPCRKVNKIVSIPSFIGCAVHKKFQPIVREALAKETGLSVRVVQVWFQNQRAKMKKLQKKAKENHEKGGKEFGRRGKKRRLNQLNNTTGAAASAVEEQQIRRELGEKPAPGSLPGRGLSPNGGEQEATSMTKEVESDQKSGSLSQKGRQGYMDAYSTYDGYSTDGGTGLQSGDSYCGDSDLSIDMDDSCFDSQREGDTPAPSVHSPEDQKSGAMATLPHFSQTNPIDKLYLMQTSYFDECQLGNGGPPNPKTLCLVKIFPHVPSDRLRSTIQAPSKRSCVQPTTPLCCSSRHSSASGELLLLPYTCDTNKELHHTNNFQIVVRKEVDNSRRSGHQTREECPKSPQLQNSLLINVDKPLLDENTPQLPCVKGDKYALVNSRPEKAEVIVLSREWKQLLQHSPRLERQESPTTMSSSASSSGPDVPSSTEGTLSTFSVTSPSLRRGLMKKLAHLPSPQILELLRNESKYQASKKGFSERELQVVKKMFHDLDNTDDAKPFDRRLPPLAVYPGESHARGARNRWFYGTNYKDRGGSFSSHRPLAASSRSDYVPPSFHSRYPTTTSRPLIASPTILVQGVDQPTAYVPSSRETIPHTPITHAPITSKPPAPIPLPVSSLATPTDLPPVTSPPYKVTAAASTLSDSDTMVLDQLLHRLASVSPAPGASSTPSSLSEEKETSSKPGEVEHLDGFLNNDVLISPLEEHDSQVLTRLHSHEDSSAMREVTLQESPLLNHARERVSGTELSESDSSENNFRGTVANVRTKSSTVQGTGVPVTTLSISTEGDVTGSSTERGSSVGIRADATGSTGAEMKLSDKTTSEMKLSDKTTSETDSEVDVLSRQDLSQIAFHIPEFATDFRSAEEKGEGMEAVVGGIPNEEDRTDDNKSLAEEDNVRDGDLKSETLPAIQGDVSDDGSSSVNSDNGIRHQGDGTSGFDEQQHHDQMKKSDDRQETGTGQENEESSEGSEERLPEVNSQEGESPDESGVSKTNVVLRKKLIKKTLLRGSTVKDETGAATTESSQESSEFTIKSEDATIESESNVGFEETASESTEGELMKHTTYGAKSSDPPITSESEESENFRTTSVDEAMEQPTTTRTDDTEELHTTEKETNTKESAETTISSESNEESMKFSTAGSESNHELTETNISNESNEESMKFSTAGSESNHELTETTISSESNEESMKFSTAGSESNHELTETTISSESDEGSMKFTTTGTESNQSADPTTTITEEMNNKELLKAGMTEGGSNEETNVAETESTEKPMKLVTTVAETIEATITLPSISDETFEATMTLPTIRDESIDRTSSGDGEKSTEATVMRENISLDTRGNKPQPGLVGTANPQMENGFIVLGATQEPTQSPKGTVVVEEDPVGINTRASKKPFSESLLEEMPAFQIQAMPMNLAERNNGDVDSNTEDDEEPPPLQAFPQQRNRNPYVIVGSTLIRVPPGVDLEEFLEDVKKRHREKNDLQTLAEDEEAFEESEPLELETGDYESQSSERREVYAKPDFHPSGLTRTHEQEHSAAWSNEAEYERNEYRRKSQQKLELLANRYANPYGLESEISYMHQNDPRFRESEAYEQLFDEEGFPLLEPDGRIGITPHQEKFRQRTLQLAEELQDVFEPGSLEAGPRNADEPGTTSWIHTFKDFLFKFSGFKGQSEEARKHGVFGGQSEGRMQHINELLKLAVEALSVVKDTVKKRPSGEARTNAIFGSSAESEEDEESNKEIEEAALKLLPLFEAAFDRPHEHLIVSNKTSPPITNHIPGSYPEHIRYPGYPVTGPVYEFPDETDEDVWKARIKRKGGDDDEPFPRRLRAQQRLGGAFLEANDRIDYEEIRRREKASKEFSGIVEALQRIEQAIQDWFPW</sequence>
<feature type="compositionally biased region" description="Basic and acidic residues" evidence="12">
    <location>
        <begin position="1238"/>
        <end position="1255"/>
    </location>
</feature>
<feature type="region of interest" description="Disordered" evidence="12">
    <location>
        <begin position="1428"/>
        <end position="1655"/>
    </location>
</feature>
<feature type="compositionally biased region" description="Basic and acidic residues" evidence="12">
    <location>
        <begin position="1099"/>
        <end position="1114"/>
    </location>
</feature>
<dbReference type="GO" id="GO:0000981">
    <property type="term" value="F:DNA-binding transcription factor activity, RNA polymerase II-specific"/>
    <property type="evidence" value="ECO:0007669"/>
    <property type="project" value="InterPro"/>
</dbReference>
<keyword evidence="8 9" id="KW-0539">Nucleus</keyword>
<evidence type="ECO:0000256" key="2">
    <source>
        <dbReference type="ARBA" id="ARBA00022723"/>
    </source>
</evidence>
<feature type="compositionally biased region" description="Polar residues" evidence="12">
    <location>
        <begin position="1176"/>
        <end position="1220"/>
    </location>
</feature>
<feature type="compositionally biased region" description="Low complexity" evidence="12">
    <location>
        <begin position="1085"/>
        <end position="1098"/>
    </location>
</feature>
<evidence type="ECO:0000256" key="9">
    <source>
        <dbReference type="PROSITE-ProRule" id="PRU00108"/>
    </source>
</evidence>
<dbReference type="InterPro" id="IPR017970">
    <property type="entry name" value="Homeobox_CS"/>
</dbReference>
<dbReference type="GO" id="GO:0005634">
    <property type="term" value="C:nucleus"/>
    <property type="evidence" value="ECO:0007669"/>
    <property type="project" value="UniProtKB-SubCell"/>
</dbReference>
<feature type="region of interest" description="Disordered" evidence="12">
    <location>
        <begin position="1892"/>
        <end position="1958"/>
    </location>
</feature>
<feature type="region of interest" description="Disordered" evidence="12">
    <location>
        <begin position="1138"/>
        <end position="1260"/>
    </location>
</feature>
<feature type="region of interest" description="Disordered" evidence="12">
    <location>
        <begin position="120"/>
        <end position="144"/>
    </location>
</feature>
<gene>
    <name evidence="13" type="ORF">CTOB1V02_LOCUS4249</name>
</gene>
<feature type="compositionally biased region" description="Polar residues" evidence="12">
    <location>
        <begin position="1636"/>
        <end position="1655"/>
    </location>
</feature>
<organism evidence="13">
    <name type="scientific">Cyprideis torosa</name>
    <dbReference type="NCBI Taxonomy" id="163714"/>
    <lineage>
        <taxon>Eukaryota</taxon>
        <taxon>Metazoa</taxon>
        <taxon>Ecdysozoa</taxon>
        <taxon>Arthropoda</taxon>
        <taxon>Crustacea</taxon>
        <taxon>Oligostraca</taxon>
        <taxon>Ostracoda</taxon>
        <taxon>Podocopa</taxon>
        <taxon>Podocopida</taxon>
        <taxon>Cytherocopina</taxon>
        <taxon>Cytheroidea</taxon>
        <taxon>Cytherideidae</taxon>
        <taxon>Cyprideis</taxon>
    </lineage>
</organism>
<dbReference type="Gene3D" id="1.10.10.60">
    <property type="entry name" value="Homeodomain-like"/>
    <property type="match status" value="1"/>
</dbReference>
<feature type="compositionally biased region" description="Polar residues" evidence="12">
    <location>
        <begin position="1505"/>
        <end position="1520"/>
    </location>
</feature>
<feature type="compositionally biased region" description="Basic and acidic residues" evidence="12">
    <location>
        <begin position="27"/>
        <end position="45"/>
    </location>
</feature>
<evidence type="ECO:0000256" key="12">
    <source>
        <dbReference type="SAM" id="MobiDB-lite"/>
    </source>
</evidence>
<keyword evidence="5 10" id="KW-0440">LIM domain</keyword>
<dbReference type="EMBL" id="OB660803">
    <property type="protein sequence ID" value="CAD7226329.1"/>
    <property type="molecule type" value="Genomic_DNA"/>
</dbReference>
<name>A0A7R8W9M1_9CRUS</name>
<dbReference type="CDD" id="cd00086">
    <property type="entry name" value="homeodomain"/>
    <property type="match status" value="1"/>
</dbReference>
<keyword evidence="3" id="KW-0677">Repeat</keyword>
<dbReference type="OrthoDB" id="10068367at2759"/>
<dbReference type="SMART" id="SM00132">
    <property type="entry name" value="LIM"/>
    <property type="match status" value="2"/>
</dbReference>
<feature type="compositionally biased region" description="Low complexity" evidence="12">
    <location>
        <begin position="1438"/>
        <end position="1452"/>
    </location>
</feature>
<dbReference type="InterPro" id="IPR001781">
    <property type="entry name" value="Znf_LIM"/>
</dbReference>
<evidence type="ECO:0000256" key="6">
    <source>
        <dbReference type="ARBA" id="ARBA00023125"/>
    </source>
</evidence>
<reference evidence="13" key="1">
    <citation type="submission" date="2020-11" db="EMBL/GenBank/DDBJ databases">
        <authorList>
            <person name="Tran Van P."/>
        </authorList>
    </citation>
    <scope>NUCLEOTIDE SEQUENCE</scope>
</reference>
<feature type="region of interest" description="Disordered" evidence="12">
    <location>
        <begin position="1085"/>
        <end position="1114"/>
    </location>
</feature>
<feature type="region of interest" description="Disordered" evidence="12">
    <location>
        <begin position="1667"/>
        <end position="1689"/>
    </location>
</feature>
<dbReference type="SUPFAM" id="SSF57716">
    <property type="entry name" value="Glucocorticoid receptor-like (DNA-binding domain)"/>
    <property type="match status" value="1"/>
</dbReference>
<keyword evidence="4 10" id="KW-0862">Zinc</keyword>
<comment type="subcellular location">
    <subcellularLocation>
        <location evidence="1 9 11">Nucleus</location>
    </subcellularLocation>
</comment>
<feature type="region of interest" description="Disordered" evidence="12">
    <location>
        <begin position="615"/>
        <end position="640"/>
    </location>
</feature>
<feature type="compositionally biased region" description="Basic and acidic residues" evidence="12">
    <location>
        <begin position="1362"/>
        <end position="1377"/>
    </location>
</feature>
<accession>A0A7R8W9M1</accession>